<feature type="compositionally biased region" description="Polar residues" evidence="1">
    <location>
        <begin position="1"/>
        <end position="11"/>
    </location>
</feature>
<reference evidence="2 3" key="1">
    <citation type="journal article" date="2015" name="Proc. Natl. Acad. Sci. U.S.A.">
        <title>The resurrection genome of Boea hygrometrica: A blueprint for survival of dehydration.</title>
        <authorList>
            <person name="Xiao L."/>
            <person name="Yang G."/>
            <person name="Zhang L."/>
            <person name="Yang X."/>
            <person name="Zhao S."/>
            <person name="Ji Z."/>
            <person name="Zhou Q."/>
            <person name="Hu M."/>
            <person name="Wang Y."/>
            <person name="Chen M."/>
            <person name="Xu Y."/>
            <person name="Jin H."/>
            <person name="Xiao X."/>
            <person name="Hu G."/>
            <person name="Bao F."/>
            <person name="Hu Y."/>
            <person name="Wan P."/>
            <person name="Li L."/>
            <person name="Deng X."/>
            <person name="Kuang T."/>
            <person name="Xiang C."/>
            <person name="Zhu J.K."/>
            <person name="Oliver M.J."/>
            <person name="He Y."/>
        </authorList>
    </citation>
    <scope>NUCLEOTIDE SEQUENCE [LARGE SCALE GENOMIC DNA]</scope>
    <source>
        <strain evidence="3">cv. XS01</strain>
    </source>
</reference>
<gene>
    <name evidence="2" type="ORF">F511_08640</name>
</gene>
<evidence type="ECO:0000313" key="3">
    <source>
        <dbReference type="Proteomes" id="UP000250235"/>
    </source>
</evidence>
<sequence>MLYQSQASFSAMNPVASISRPTTGQPAESTSRCNQQYIQTRATVDQLLICIQSVDNSAVASYSGSSRNAKISRRSWMSTAELNSNGENDKKPAKEKDTSTVPLSVLYKTHFKREEVVSNGINLNRGYIFEAPLKKCSAERDDVGATTVLWQKYIDYIVHQQREKEKIDEAIDRH</sequence>
<protein>
    <submittedName>
        <fullName evidence="2">Uncharacterized protein</fullName>
    </submittedName>
</protein>
<dbReference type="Proteomes" id="UP000250235">
    <property type="component" value="Unassembled WGS sequence"/>
</dbReference>
<evidence type="ECO:0000256" key="1">
    <source>
        <dbReference type="SAM" id="MobiDB-lite"/>
    </source>
</evidence>
<feature type="compositionally biased region" description="Polar residues" evidence="1">
    <location>
        <begin position="19"/>
        <end position="29"/>
    </location>
</feature>
<accession>A0A2Z7ANT1</accession>
<feature type="region of interest" description="Disordered" evidence="1">
    <location>
        <begin position="1"/>
        <end position="29"/>
    </location>
</feature>
<name>A0A2Z7ANT1_9LAMI</name>
<proteinExistence type="predicted"/>
<dbReference type="AlphaFoldDB" id="A0A2Z7ANT1"/>
<dbReference type="EMBL" id="KV013534">
    <property type="protein sequence ID" value="KZV23445.1"/>
    <property type="molecule type" value="Genomic_DNA"/>
</dbReference>
<organism evidence="2 3">
    <name type="scientific">Dorcoceras hygrometricum</name>
    <dbReference type="NCBI Taxonomy" id="472368"/>
    <lineage>
        <taxon>Eukaryota</taxon>
        <taxon>Viridiplantae</taxon>
        <taxon>Streptophyta</taxon>
        <taxon>Embryophyta</taxon>
        <taxon>Tracheophyta</taxon>
        <taxon>Spermatophyta</taxon>
        <taxon>Magnoliopsida</taxon>
        <taxon>eudicotyledons</taxon>
        <taxon>Gunneridae</taxon>
        <taxon>Pentapetalae</taxon>
        <taxon>asterids</taxon>
        <taxon>lamiids</taxon>
        <taxon>Lamiales</taxon>
        <taxon>Gesneriaceae</taxon>
        <taxon>Didymocarpoideae</taxon>
        <taxon>Trichosporeae</taxon>
        <taxon>Loxocarpinae</taxon>
        <taxon>Dorcoceras</taxon>
    </lineage>
</organism>
<evidence type="ECO:0000313" key="2">
    <source>
        <dbReference type="EMBL" id="KZV23445.1"/>
    </source>
</evidence>
<keyword evidence="3" id="KW-1185">Reference proteome</keyword>